<dbReference type="InterPro" id="IPR036047">
    <property type="entry name" value="F-box-like_dom_sf"/>
</dbReference>
<protein>
    <submittedName>
        <fullName evidence="1">F-box incomplete domain containing protein</fullName>
    </submittedName>
</protein>
<dbReference type="RefSeq" id="YP_009480692.1">
    <property type="nucleotide sequence ID" value="NC_037665.1"/>
</dbReference>
<accession>A0A2U7UE32</accession>
<gene>
    <name evidence="1" type="ORF">pmac_cds_8</name>
</gene>
<dbReference type="EMBL" id="MG011691">
    <property type="protein sequence ID" value="AVK76696.1"/>
    <property type="molecule type" value="Genomic_DNA"/>
</dbReference>
<dbReference type="Proteomes" id="UP000249758">
    <property type="component" value="Segment"/>
</dbReference>
<organism evidence="1">
    <name type="scientific">Pandoravirus macleodensis</name>
    <dbReference type="NCBI Taxonomy" id="2107707"/>
    <lineage>
        <taxon>Viruses</taxon>
        <taxon>Pandoravirus</taxon>
    </lineage>
</organism>
<name>A0A2U7UE32_9VIRU</name>
<evidence type="ECO:0000313" key="1">
    <source>
        <dbReference type="EMBL" id="AVK76696.1"/>
    </source>
</evidence>
<dbReference type="KEGG" id="vg:36841151"/>
<dbReference type="SUPFAM" id="SSF81383">
    <property type="entry name" value="F-box domain"/>
    <property type="match status" value="1"/>
</dbReference>
<reference evidence="1" key="1">
    <citation type="journal article" date="2018" name="Nat. Commun.">
        <title>Diversity and evolution of the emerging Pandoraviridae family.</title>
        <authorList>
            <person name="Legendre M."/>
            <person name="Fabre E."/>
            <person name="Poirot O."/>
            <person name="Jeudy S."/>
            <person name="Lartigue A."/>
            <person name="Alempic J.M."/>
            <person name="Beucher L."/>
            <person name="Philippe N."/>
            <person name="Bertaux L."/>
            <person name="Christo-Foroux E."/>
            <person name="Labadie K."/>
            <person name="Coute Y."/>
            <person name="Abergel C."/>
            <person name="Claverie J.M."/>
        </authorList>
    </citation>
    <scope>NUCLEOTIDE SEQUENCE [LARGE SCALE GENOMIC DNA]</scope>
    <source>
        <strain evidence="1">Macleodensis</strain>
    </source>
</reference>
<proteinExistence type="predicted"/>
<dbReference type="GeneID" id="36841151"/>
<sequence>MASQSDPPRRGDRGALYCMPPEVIAHVISFLDRVDHASCRLASSLFCIDNGVDLAARTYAQRPNDLAASLVVPIDAITAVFARWRRRPDMGTISMASIHNRADLVRWALSDVESHLRTTLAHIDGADAHVTKGAERPACAVDARLMRVDACAGLVRALTDAISAGSASVVNVLVGESWLLARPRTSLQEADILADAVALAPLEGVVAAIHAFRRRGWDQPPGAVLGVAVFYAMSARRADVATWLHAQPEIRRRDGQCACERVSGERAFRTCRVDWLSWLESMQCRGRYRVGSDTVPLAVRTADADLVRWAVAAGRAAGVDTGVHDTTLAKAMRDGAYHALCALDETGVAPFASWPSLLLGVANVCIGLAEVRHIHKRGGPYDIEVLARAACGGRIDILDYLLGNDGPATRKDAIAVAGDLDQLLAPGGRGWRWESAARGLQWLRDRGYAPTPQDTSSR</sequence>